<name>A0ABV9XA03_9ACTN</name>
<dbReference type="RefSeq" id="WP_345693056.1">
    <property type="nucleotide sequence ID" value="NZ_BAABIT010000001.1"/>
</dbReference>
<comment type="caution">
    <text evidence="1">The sequence shown here is derived from an EMBL/GenBank/DDBJ whole genome shotgun (WGS) entry which is preliminary data.</text>
</comment>
<evidence type="ECO:0000313" key="1">
    <source>
        <dbReference type="EMBL" id="MFC5021065.1"/>
    </source>
</evidence>
<keyword evidence="2" id="KW-1185">Reference proteome</keyword>
<gene>
    <name evidence="1" type="ORF">ACFPM3_02730</name>
</gene>
<dbReference type="EMBL" id="JBHSJD010000002">
    <property type="protein sequence ID" value="MFC5021065.1"/>
    <property type="molecule type" value="Genomic_DNA"/>
</dbReference>
<organism evidence="1 2">
    <name type="scientific">Streptomyces coeruleoprunus</name>
    <dbReference type="NCBI Taxonomy" id="285563"/>
    <lineage>
        <taxon>Bacteria</taxon>
        <taxon>Bacillati</taxon>
        <taxon>Actinomycetota</taxon>
        <taxon>Actinomycetes</taxon>
        <taxon>Kitasatosporales</taxon>
        <taxon>Streptomycetaceae</taxon>
        <taxon>Streptomyces</taxon>
    </lineage>
</organism>
<evidence type="ECO:0000313" key="2">
    <source>
        <dbReference type="Proteomes" id="UP001595829"/>
    </source>
</evidence>
<protein>
    <submittedName>
        <fullName evidence="1">Uncharacterized protein</fullName>
    </submittedName>
</protein>
<proteinExistence type="predicted"/>
<reference evidence="2" key="1">
    <citation type="journal article" date="2019" name="Int. J. Syst. Evol. Microbiol.">
        <title>The Global Catalogue of Microorganisms (GCM) 10K type strain sequencing project: providing services to taxonomists for standard genome sequencing and annotation.</title>
        <authorList>
            <consortium name="The Broad Institute Genomics Platform"/>
            <consortium name="The Broad Institute Genome Sequencing Center for Infectious Disease"/>
            <person name="Wu L."/>
            <person name="Ma J."/>
        </authorList>
    </citation>
    <scope>NUCLEOTIDE SEQUENCE [LARGE SCALE GENOMIC DNA]</scope>
    <source>
        <strain evidence="2">CGMCC 4.1648</strain>
    </source>
</reference>
<sequence>MPHLEAVLPCPEAATTYAKGAPPRPTVAAAYLEAAPQRPEAATITPMTAAAVICPVEKEVP</sequence>
<accession>A0ABV9XA03</accession>
<dbReference type="Proteomes" id="UP001595829">
    <property type="component" value="Unassembled WGS sequence"/>
</dbReference>